<evidence type="ECO:0000256" key="7">
    <source>
        <dbReference type="ARBA" id="ARBA00022741"/>
    </source>
</evidence>
<dbReference type="Gene3D" id="3.30.930.10">
    <property type="entry name" value="Bira Bifunctional Protein, Domain 2"/>
    <property type="match status" value="1"/>
</dbReference>
<comment type="pathway">
    <text evidence="2">Aminoacyl-tRNA biosynthesis; selenocysteinyl-tRNA(Sec) biosynthesis; L-seryl-tRNA(Sec) from L-serine and tRNA(Sec): step 1/1.</text>
</comment>
<name>A0A7K1TX46_9BACT</name>
<keyword evidence="7" id="KW-0547">Nucleotide-binding</keyword>
<evidence type="ECO:0000256" key="17">
    <source>
        <dbReference type="SAM" id="Coils"/>
    </source>
</evidence>
<evidence type="ECO:0000256" key="4">
    <source>
        <dbReference type="ARBA" id="ARBA00012840"/>
    </source>
</evidence>
<evidence type="ECO:0000256" key="11">
    <source>
        <dbReference type="ARBA" id="ARBA00039158"/>
    </source>
</evidence>
<dbReference type="NCBIfam" id="TIGR00414">
    <property type="entry name" value="serS"/>
    <property type="match status" value="1"/>
</dbReference>
<dbReference type="SUPFAM" id="SSF46589">
    <property type="entry name" value="tRNA-binding arm"/>
    <property type="match status" value="1"/>
</dbReference>
<comment type="catalytic activity">
    <reaction evidence="12">
        <text>tRNA(Sec) + L-serine + ATP = L-seryl-tRNA(Sec) + AMP + diphosphate + H(+)</text>
        <dbReference type="Rhea" id="RHEA:42580"/>
        <dbReference type="Rhea" id="RHEA-COMP:9742"/>
        <dbReference type="Rhea" id="RHEA-COMP:10128"/>
        <dbReference type="ChEBI" id="CHEBI:15378"/>
        <dbReference type="ChEBI" id="CHEBI:30616"/>
        <dbReference type="ChEBI" id="CHEBI:33019"/>
        <dbReference type="ChEBI" id="CHEBI:33384"/>
        <dbReference type="ChEBI" id="CHEBI:78442"/>
        <dbReference type="ChEBI" id="CHEBI:78533"/>
        <dbReference type="ChEBI" id="CHEBI:456215"/>
        <dbReference type="EC" id="6.1.1.11"/>
    </reaction>
</comment>
<comment type="catalytic activity">
    <reaction evidence="13">
        <text>tRNA(Ser) + L-serine + ATP = L-seryl-tRNA(Ser) + AMP + diphosphate + H(+)</text>
        <dbReference type="Rhea" id="RHEA:12292"/>
        <dbReference type="Rhea" id="RHEA-COMP:9669"/>
        <dbReference type="Rhea" id="RHEA-COMP:9703"/>
        <dbReference type="ChEBI" id="CHEBI:15378"/>
        <dbReference type="ChEBI" id="CHEBI:30616"/>
        <dbReference type="ChEBI" id="CHEBI:33019"/>
        <dbReference type="ChEBI" id="CHEBI:33384"/>
        <dbReference type="ChEBI" id="CHEBI:78442"/>
        <dbReference type="ChEBI" id="CHEBI:78533"/>
        <dbReference type="ChEBI" id="CHEBI:456215"/>
        <dbReference type="EC" id="6.1.1.11"/>
    </reaction>
</comment>
<feature type="coiled-coil region" evidence="17">
    <location>
        <begin position="32"/>
        <end position="85"/>
    </location>
</feature>
<dbReference type="PRINTS" id="PR00981">
    <property type="entry name" value="TRNASYNTHSER"/>
</dbReference>
<evidence type="ECO:0000259" key="18">
    <source>
        <dbReference type="PROSITE" id="PS50862"/>
    </source>
</evidence>
<dbReference type="CDD" id="cd00770">
    <property type="entry name" value="SerRS_core"/>
    <property type="match status" value="1"/>
</dbReference>
<dbReference type="EMBL" id="WRXN01000001">
    <property type="protein sequence ID" value="MVT06678.1"/>
    <property type="molecule type" value="Genomic_DNA"/>
</dbReference>
<dbReference type="PROSITE" id="PS50862">
    <property type="entry name" value="AA_TRNA_LIGASE_II"/>
    <property type="match status" value="1"/>
</dbReference>
<dbReference type="GO" id="GO:0005737">
    <property type="term" value="C:cytoplasm"/>
    <property type="evidence" value="ECO:0007669"/>
    <property type="project" value="UniProtKB-SubCell"/>
</dbReference>
<dbReference type="InterPro" id="IPR010978">
    <property type="entry name" value="tRNA-bd_arm"/>
</dbReference>
<evidence type="ECO:0000256" key="8">
    <source>
        <dbReference type="ARBA" id="ARBA00022840"/>
    </source>
</evidence>
<accession>A0A7K1TX46</accession>
<dbReference type="Pfam" id="PF02403">
    <property type="entry name" value="Seryl_tRNA_N"/>
    <property type="match status" value="1"/>
</dbReference>
<evidence type="ECO:0000256" key="12">
    <source>
        <dbReference type="ARBA" id="ARBA00047929"/>
    </source>
</evidence>
<evidence type="ECO:0000256" key="9">
    <source>
        <dbReference type="ARBA" id="ARBA00022917"/>
    </source>
</evidence>
<comment type="subcellular location">
    <subcellularLocation>
        <location evidence="1">Cytoplasm</location>
    </subcellularLocation>
</comment>
<keyword evidence="6 19" id="KW-0436">Ligase</keyword>
<dbReference type="EC" id="6.1.1.11" evidence="4 14"/>
<gene>
    <name evidence="19" type="primary">serS</name>
    <name evidence="19" type="ORF">GO493_00285</name>
</gene>
<evidence type="ECO:0000256" key="5">
    <source>
        <dbReference type="ARBA" id="ARBA00022490"/>
    </source>
</evidence>
<evidence type="ECO:0000256" key="6">
    <source>
        <dbReference type="ARBA" id="ARBA00022598"/>
    </source>
</evidence>
<evidence type="ECO:0000256" key="3">
    <source>
        <dbReference type="ARBA" id="ARBA00010728"/>
    </source>
</evidence>
<dbReference type="GO" id="GO:0006434">
    <property type="term" value="P:seryl-tRNA aminoacylation"/>
    <property type="evidence" value="ECO:0007669"/>
    <property type="project" value="UniProtKB-UniRule"/>
</dbReference>
<reference evidence="19 20" key="1">
    <citation type="submission" date="2019-12" db="EMBL/GenBank/DDBJ databases">
        <title>Chitinophaga sp. strain ysch24 (GDMCC 1.1355), whole genome shotgun sequence.</title>
        <authorList>
            <person name="Zhang X."/>
        </authorList>
    </citation>
    <scope>NUCLEOTIDE SEQUENCE [LARGE SCALE GENOMIC DNA]</scope>
    <source>
        <strain evidence="20">ysch24</strain>
    </source>
</reference>
<evidence type="ECO:0000256" key="10">
    <source>
        <dbReference type="ARBA" id="ARBA00023146"/>
    </source>
</evidence>
<protein>
    <recommendedName>
        <fullName evidence="11 14">Serine--tRNA ligase</fullName>
        <ecNumber evidence="4 14">6.1.1.11</ecNumber>
    </recommendedName>
</protein>
<comment type="similarity">
    <text evidence="3">Belongs to the class-II aminoacyl-tRNA synthetase family. Type-1 seryl-tRNA synthetase subfamily.</text>
</comment>
<dbReference type="InterPro" id="IPR045864">
    <property type="entry name" value="aa-tRNA-synth_II/BPL/LPL"/>
</dbReference>
<dbReference type="GO" id="GO:0004828">
    <property type="term" value="F:serine-tRNA ligase activity"/>
    <property type="evidence" value="ECO:0007669"/>
    <property type="project" value="UniProtKB-UniRule"/>
</dbReference>
<evidence type="ECO:0000256" key="2">
    <source>
        <dbReference type="ARBA" id="ARBA00005045"/>
    </source>
</evidence>
<evidence type="ECO:0000313" key="20">
    <source>
        <dbReference type="Proteomes" id="UP000461730"/>
    </source>
</evidence>
<organism evidence="19 20">
    <name type="scientific">Chitinophaga tropicalis</name>
    <dbReference type="NCBI Taxonomy" id="2683588"/>
    <lineage>
        <taxon>Bacteria</taxon>
        <taxon>Pseudomonadati</taxon>
        <taxon>Bacteroidota</taxon>
        <taxon>Chitinophagia</taxon>
        <taxon>Chitinophagales</taxon>
        <taxon>Chitinophagaceae</taxon>
        <taxon>Chitinophaga</taxon>
    </lineage>
</organism>
<dbReference type="RefSeq" id="WP_157304073.1">
    <property type="nucleotide sequence ID" value="NZ_WRXN01000001.1"/>
</dbReference>
<feature type="domain" description="Aminoacyl-transfer RNA synthetases class-II family profile" evidence="18">
    <location>
        <begin position="142"/>
        <end position="415"/>
    </location>
</feature>
<keyword evidence="10" id="KW-0030">Aminoacyl-tRNA synthetase</keyword>
<feature type="binding site" evidence="15">
    <location>
        <position position="287"/>
    </location>
    <ligand>
        <name>L-serine</name>
        <dbReference type="ChEBI" id="CHEBI:33384"/>
    </ligand>
</feature>
<dbReference type="PANTHER" id="PTHR43697:SF1">
    <property type="entry name" value="SERINE--TRNA LIGASE"/>
    <property type="match status" value="1"/>
</dbReference>
<dbReference type="InterPro" id="IPR015866">
    <property type="entry name" value="Ser-tRNA-synth_1_N"/>
</dbReference>
<keyword evidence="9" id="KW-0648">Protein biosynthesis</keyword>
<dbReference type="Gene3D" id="1.10.287.40">
    <property type="entry name" value="Serine-tRNA synthetase, tRNA binding domain"/>
    <property type="match status" value="1"/>
</dbReference>
<keyword evidence="5" id="KW-0963">Cytoplasm</keyword>
<feature type="binding site" evidence="15">
    <location>
        <position position="264"/>
    </location>
    <ligand>
        <name>L-serine</name>
        <dbReference type="ChEBI" id="CHEBI:33384"/>
    </ligand>
</feature>
<dbReference type="GO" id="GO:0005524">
    <property type="term" value="F:ATP binding"/>
    <property type="evidence" value="ECO:0007669"/>
    <property type="project" value="UniProtKB-KW"/>
</dbReference>
<keyword evidence="17" id="KW-0175">Coiled coil</keyword>
<comment type="caution">
    <text evidence="19">The sequence shown here is derived from an EMBL/GenBank/DDBJ whole genome shotgun (WGS) entry which is preliminary data.</text>
</comment>
<evidence type="ECO:0000313" key="19">
    <source>
        <dbReference type="EMBL" id="MVT06678.1"/>
    </source>
</evidence>
<evidence type="ECO:0000256" key="13">
    <source>
        <dbReference type="ARBA" id="ARBA00048823"/>
    </source>
</evidence>
<sequence>MLQVPFIRQNKALVLERLTLKNFKELDLVEEVLALDDKRKKLTLEYDETQAKVNSASKEIGKLMAQGQKDEAESRKSEVASLKEKLHPINEELAVTEKVLIQTLSKLPNLPAAIVPPGKTPEENIEVRKGGDIPALYSGAVPHWDLAKKYDLIDFELGNKITGSGFPVYKNRGARLQRAMIQYFLDYNTSKGYIEYQVPHLVNEASGFGTGQLPDKEGQMYFVTEDELYLIPTSEVPLTNIFRDEILKDTDLPYKLTSYTPCFRREAGSYGKDVRGLNRLHQFDKVEIVQIVHPDKSYEILDEMVAHVEGLVQSLELPYRILRLCGGDMGFASALTYDFEVYSTAQQKWLEVSSVSNFETYQANRAKARFKDGAGKPQLVHTLNGSSLALPRILACILENNQTAEGIQIPAVLQPYFGSDKIV</sequence>
<dbReference type="InterPro" id="IPR002317">
    <property type="entry name" value="Ser-tRNA-ligase_type_1"/>
</dbReference>
<dbReference type="Pfam" id="PF00587">
    <property type="entry name" value="tRNA-synt_2b"/>
    <property type="match status" value="1"/>
</dbReference>
<evidence type="ECO:0000256" key="16">
    <source>
        <dbReference type="PIRSR" id="PIRSR001529-2"/>
    </source>
</evidence>
<feature type="binding site" evidence="16">
    <location>
        <begin position="351"/>
        <end position="354"/>
    </location>
    <ligand>
        <name>ATP</name>
        <dbReference type="ChEBI" id="CHEBI:30616"/>
    </ligand>
</feature>
<keyword evidence="8 16" id="KW-0067">ATP-binding</keyword>
<dbReference type="InterPro" id="IPR042103">
    <property type="entry name" value="SerRS_1_N_sf"/>
</dbReference>
<evidence type="ECO:0000256" key="15">
    <source>
        <dbReference type="PIRSR" id="PIRSR001529-1"/>
    </source>
</evidence>
<dbReference type="InterPro" id="IPR006195">
    <property type="entry name" value="aa-tRNA-synth_II"/>
</dbReference>
<dbReference type="SUPFAM" id="SSF55681">
    <property type="entry name" value="Class II aaRS and biotin synthetases"/>
    <property type="match status" value="1"/>
</dbReference>
<feature type="binding site" evidence="16">
    <location>
        <begin position="264"/>
        <end position="266"/>
    </location>
    <ligand>
        <name>ATP</name>
        <dbReference type="ChEBI" id="CHEBI:30616"/>
    </ligand>
</feature>
<feature type="binding site" evidence="15">
    <location>
        <position position="233"/>
    </location>
    <ligand>
        <name>L-serine</name>
        <dbReference type="ChEBI" id="CHEBI:33384"/>
    </ligand>
</feature>
<dbReference type="InterPro" id="IPR033729">
    <property type="entry name" value="SerRS_core"/>
</dbReference>
<evidence type="ECO:0000256" key="14">
    <source>
        <dbReference type="NCBIfam" id="TIGR00414"/>
    </source>
</evidence>
<evidence type="ECO:0000256" key="1">
    <source>
        <dbReference type="ARBA" id="ARBA00004496"/>
    </source>
</evidence>
<feature type="binding site" evidence="15">
    <location>
        <position position="384"/>
    </location>
    <ligand>
        <name>L-serine</name>
        <dbReference type="ChEBI" id="CHEBI:33384"/>
    </ligand>
</feature>
<keyword evidence="20" id="KW-1185">Reference proteome</keyword>
<dbReference type="PIRSF" id="PIRSF001529">
    <property type="entry name" value="Ser-tRNA-synth_IIa"/>
    <property type="match status" value="1"/>
</dbReference>
<dbReference type="Proteomes" id="UP000461730">
    <property type="component" value="Unassembled WGS sequence"/>
</dbReference>
<dbReference type="InterPro" id="IPR002314">
    <property type="entry name" value="aa-tRNA-synt_IIb"/>
</dbReference>
<dbReference type="PANTHER" id="PTHR43697">
    <property type="entry name" value="SERYL-TRNA SYNTHETASE"/>
    <property type="match status" value="1"/>
</dbReference>
<dbReference type="AlphaFoldDB" id="A0A7K1TX46"/>
<proteinExistence type="inferred from homology"/>